<keyword evidence="2" id="KW-1185">Reference proteome</keyword>
<sequence>MHETSFWSWFRAQPDLLDLKADCSLYKPMTKEINRPFPKHALCWSHSKFHPLFRLKISRKVLTWSARLECGPIGQFIFLTSIFTAMVRVALRFIIPNDILSNSL</sequence>
<evidence type="ECO:0000313" key="1">
    <source>
        <dbReference type="EMBL" id="GFO48652.1"/>
    </source>
</evidence>
<evidence type="ECO:0000313" key="2">
    <source>
        <dbReference type="Proteomes" id="UP000735302"/>
    </source>
</evidence>
<comment type="caution">
    <text evidence="1">The sequence shown here is derived from an EMBL/GenBank/DDBJ whole genome shotgun (WGS) entry which is preliminary data.</text>
</comment>
<dbReference type="EMBL" id="BLXT01008440">
    <property type="protein sequence ID" value="GFO48652.1"/>
    <property type="molecule type" value="Genomic_DNA"/>
</dbReference>
<dbReference type="Proteomes" id="UP000735302">
    <property type="component" value="Unassembled WGS sequence"/>
</dbReference>
<dbReference type="AlphaFoldDB" id="A0AAV4DXA6"/>
<name>A0AAV4DXA6_9GAST</name>
<gene>
    <name evidence="1" type="ORF">PoB_007515700</name>
</gene>
<accession>A0AAV4DXA6</accession>
<proteinExistence type="predicted"/>
<protein>
    <submittedName>
        <fullName evidence="1">Uncharacterized protein</fullName>
    </submittedName>
</protein>
<organism evidence="1 2">
    <name type="scientific">Plakobranchus ocellatus</name>
    <dbReference type="NCBI Taxonomy" id="259542"/>
    <lineage>
        <taxon>Eukaryota</taxon>
        <taxon>Metazoa</taxon>
        <taxon>Spiralia</taxon>
        <taxon>Lophotrochozoa</taxon>
        <taxon>Mollusca</taxon>
        <taxon>Gastropoda</taxon>
        <taxon>Heterobranchia</taxon>
        <taxon>Euthyneura</taxon>
        <taxon>Panpulmonata</taxon>
        <taxon>Sacoglossa</taxon>
        <taxon>Placobranchoidea</taxon>
        <taxon>Plakobranchidae</taxon>
        <taxon>Plakobranchus</taxon>
    </lineage>
</organism>
<reference evidence="1 2" key="1">
    <citation type="journal article" date="2021" name="Elife">
        <title>Chloroplast acquisition without the gene transfer in kleptoplastic sea slugs, Plakobranchus ocellatus.</title>
        <authorList>
            <person name="Maeda T."/>
            <person name="Takahashi S."/>
            <person name="Yoshida T."/>
            <person name="Shimamura S."/>
            <person name="Takaki Y."/>
            <person name="Nagai Y."/>
            <person name="Toyoda A."/>
            <person name="Suzuki Y."/>
            <person name="Arimoto A."/>
            <person name="Ishii H."/>
            <person name="Satoh N."/>
            <person name="Nishiyama T."/>
            <person name="Hasebe M."/>
            <person name="Maruyama T."/>
            <person name="Minagawa J."/>
            <person name="Obokata J."/>
            <person name="Shigenobu S."/>
        </authorList>
    </citation>
    <scope>NUCLEOTIDE SEQUENCE [LARGE SCALE GENOMIC DNA]</scope>
</reference>